<gene>
    <name evidence="1" type="ORF">HPBE_LOCUS18302</name>
</gene>
<name>A0A183G8S7_HELPZ</name>
<reference evidence="1 2" key="1">
    <citation type="submission" date="2018-11" db="EMBL/GenBank/DDBJ databases">
        <authorList>
            <consortium name="Pathogen Informatics"/>
        </authorList>
    </citation>
    <scope>NUCLEOTIDE SEQUENCE [LARGE SCALE GENOMIC DNA]</scope>
</reference>
<evidence type="ECO:0000313" key="3">
    <source>
        <dbReference type="WBParaSite" id="HPBE_0001830301-mRNA-1"/>
    </source>
</evidence>
<organism evidence="2 3">
    <name type="scientific">Heligmosomoides polygyrus</name>
    <name type="common">Parasitic roundworm</name>
    <dbReference type="NCBI Taxonomy" id="6339"/>
    <lineage>
        <taxon>Eukaryota</taxon>
        <taxon>Metazoa</taxon>
        <taxon>Ecdysozoa</taxon>
        <taxon>Nematoda</taxon>
        <taxon>Chromadorea</taxon>
        <taxon>Rhabditida</taxon>
        <taxon>Rhabditina</taxon>
        <taxon>Rhabditomorpha</taxon>
        <taxon>Strongyloidea</taxon>
        <taxon>Heligmosomidae</taxon>
        <taxon>Heligmosomoides</taxon>
    </lineage>
</organism>
<keyword evidence="2" id="KW-1185">Reference proteome</keyword>
<accession>A0A3P8BXT9</accession>
<evidence type="ECO:0000313" key="2">
    <source>
        <dbReference type="Proteomes" id="UP000050761"/>
    </source>
</evidence>
<accession>A0A183G8S7</accession>
<dbReference type="Proteomes" id="UP000050761">
    <property type="component" value="Unassembled WGS sequence"/>
</dbReference>
<reference evidence="3" key="2">
    <citation type="submission" date="2019-09" db="UniProtKB">
        <authorList>
            <consortium name="WormBaseParasite"/>
        </authorList>
    </citation>
    <scope>IDENTIFICATION</scope>
</reference>
<sequence>MCISSSPVSTNQEQPSLEEVLCDLSESIDVPSCVKLAFNAKVGELVKVRLERDKLAVKTKNFEEDWASLRTMS</sequence>
<dbReference type="EMBL" id="UZAH01030596">
    <property type="protein sequence ID" value="VDP11085.1"/>
    <property type="molecule type" value="Genomic_DNA"/>
</dbReference>
<evidence type="ECO:0000313" key="1">
    <source>
        <dbReference type="EMBL" id="VDP11085.1"/>
    </source>
</evidence>
<dbReference type="AlphaFoldDB" id="A0A183G8S7"/>
<proteinExistence type="predicted"/>
<protein>
    <submittedName>
        <fullName evidence="3">Skp1_POZ domain-containing protein</fullName>
    </submittedName>
</protein>
<dbReference type="WBParaSite" id="HPBE_0001830301-mRNA-1">
    <property type="protein sequence ID" value="HPBE_0001830301-mRNA-1"/>
    <property type="gene ID" value="HPBE_0001830301"/>
</dbReference>